<comment type="caution">
    <text evidence="9">The sequence shown here is derived from an EMBL/GenBank/DDBJ whole genome shotgun (WGS) entry which is preliminary data.</text>
</comment>
<protein>
    <submittedName>
        <fullName evidence="9">Uncharacterized protein</fullName>
    </submittedName>
</protein>
<dbReference type="GO" id="GO:0016020">
    <property type="term" value="C:membrane"/>
    <property type="evidence" value="ECO:0007669"/>
    <property type="project" value="UniProtKB-SubCell"/>
</dbReference>
<evidence type="ECO:0000313" key="10">
    <source>
        <dbReference type="Proteomes" id="UP000525078"/>
    </source>
</evidence>
<feature type="repeat" description="PPR" evidence="7">
    <location>
        <begin position="301"/>
        <end position="335"/>
    </location>
</feature>
<dbReference type="Pfam" id="PF13041">
    <property type="entry name" value="PPR_2"/>
    <property type="match status" value="6"/>
</dbReference>
<name>A0A7J6F848_CANSA</name>
<dbReference type="Gene3D" id="1.25.40.10">
    <property type="entry name" value="Tetratricopeptide repeat domain"/>
    <property type="match status" value="5"/>
</dbReference>
<dbReference type="InterPro" id="IPR006904">
    <property type="entry name" value="DUF716"/>
</dbReference>
<evidence type="ECO:0000256" key="2">
    <source>
        <dbReference type="ARBA" id="ARBA00006948"/>
    </source>
</evidence>
<feature type="repeat" description="PPR" evidence="7">
    <location>
        <begin position="546"/>
        <end position="580"/>
    </location>
</feature>
<dbReference type="Pfam" id="PF01535">
    <property type="entry name" value="PPR"/>
    <property type="match status" value="1"/>
</dbReference>
<evidence type="ECO:0000256" key="7">
    <source>
        <dbReference type="PROSITE-ProRule" id="PRU00708"/>
    </source>
</evidence>
<accession>A0A7J6F848</accession>
<feature type="transmembrane region" description="Helical" evidence="8">
    <location>
        <begin position="911"/>
        <end position="931"/>
    </location>
</feature>
<dbReference type="PANTHER" id="PTHR45613">
    <property type="entry name" value="PENTATRICOPEPTIDE REPEAT-CONTAINING PROTEIN"/>
    <property type="match status" value="1"/>
</dbReference>
<dbReference type="InterPro" id="IPR002885">
    <property type="entry name" value="PPR_rpt"/>
</dbReference>
<dbReference type="AlphaFoldDB" id="A0A7J6F848"/>
<evidence type="ECO:0000256" key="6">
    <source>
        <dbReference type="ARBA" id="ARBA00023136"/>
    </source>
</evidence>
<evidence type="ECO:0000256" key="8">
    <source>
        <dbReference type="SAM" id="Phobius"/>
    </source>
</evidence>
<sequence length="976" mass="108981">MKPHRVLSSRIFKHYALKPIIITVQSQSYALFSSVPQTQSASPNNPSIPHTLTPQFLLNLIHSSQWHLIKHLSPKLSSSLTSDTLVSLHETPELVLQFVNHVELNTLDIKNLCLTIAILARIPSPKFALHIIKQVVDGGIATTKEIFDEVGGAREQLSIQSTNVFDLLIRACCEMKRAKEAFECFYFMKETGFIPKTETCNGILSLLLKMNMLEMTWVIYAEMFSLKIKSSVYTFNIMINVLCKEGKLKKAKELIGFMENLEINPNVVTYNTLIHGFCSRGRVEGGRLILNAMKAKGIRPDSYTYGSLISGLCKEKRLEEASGLFDKMMEIGLVPNAVTYNTLIDGYCNKGDLEKAFSYRDEMVKKGIKPTVSTYNLLIHALFIEGKITEADDLVKEMGENGLVPDAITYNILINGNCKCGNSNKAFSLLDEMLSKGIEPTRITYTSLIYVLSKRKKMKEADDLLKKMLTKGVLPDLVLFNALIDGHCANGNMDRAFMLLKEMDKMQIPPDEVTYNTLMQGRCRQGKVEEARQLVNEMKGRGIKPDFISYNTLISGYSKRGDMKDAFKVRDEMLSKGFNPTLLTYNSLIQGLCKNQEGVLAEELLKEMTNKGIKPDDNTYYSLIEAIGKDGNFENGLPNSFRSGFKLENGTTSQNLITKANPDLLDKLAMGTLIGHIVPGLALALLGLWHSINTIRTYFLKGPPNFTVRFWYPLNSPSKFKHLELIFILSFSVFAIIMEILDFPFLHLAFKLNNYEHATMFLHLAIFSGFTLCAELMQSLHILSGVAGVLISSVFGQELFLLRFHSANHVGIEGHYHWLLQVIVFVSLMAALAATCFPTSLPATIVLSNSIVFQGCWFMNMGLMLWLPEFVPAGCAVHLVEGSSGDDRLGAVVCASGEADSRARALANLQFSWILAGILIFTGCISLKLAAKYRPRDFPIEYEQLQSKGPDIHIPMNRLTHAGPCMVSISSRTLES</sequence>
<reference evidence="9 10" key="1">
    <citation type="journal article" date="2020" name="bioRxiv">
        <title>Sequence and annotation of 42 cannabis genomes reveals extensive copy number variation in cannabinoid synthesis and pathogen resistance genes.</title>
        <authorList>
            <person name="Mckernan K.J."/>
            <person name="Helbert Y."/>
            <person name="Kane L.T."/>
            <person name="Ebling H."/>
            <person name="Zhang L."/>
            <person name="Liu B."/>
            <person name="Eaton Z."/>
            <person name="Mclaughlin S."/>
            <person name="Kingan S."/>
            <person name="Baybayan P."/>
            <person name="Concepcion G."/>
            <person name="Jordan M."/>
            <person name="Riva A."/>
            <person name="Barbazuk W."/>
            <person name="Harkins T."/>
        </authorList>
    </citation>
    <scope>NUCLEOTIDE SEQUENCE [LARGE SCALE GENOMIC DNA]</scope>
    <source>
        <strain evidence="10">cv. Jamaican Lion 4</strain>
        <tissue evidence="9">Leaf</tissue>
    </source>
</reference>
<comment type="similarity">
    <text evidence="2">Belongs to the TMEM45 family.</text>
</comment>
<feature type="repeat" description="PPR" evidence="7">
    <location>
        <begin position="231"/>
        <end position="265"/>
    </location>
</feature>
<feature type="repeat" description="PPR" evidence="7">
    <location>
        <begin position="266"/>
        <end position="300"/>
    </location>
</feature>
<feature type="transmembrane region" description="Helical" evidence="8">
    <location>
        <begin position="816"/>
        <end position="837"/>
    </location>
</feature>
<keyword evidence="3 8" id="KW-0812">Transmembrane</keyword>
<feature type="repeat" description="PPR" evidence="7">
    <location>
        <begin position="476"/>
        <end position="510"/>
    </location>
</feature>
<feature type="transmembrane region" description="Helical" evidence="8">
    <location>
        <begin position="783"/>
        <end position="804"/>
    </location>
</feature>
<feature type="repeat" description="PPR" evidence="7">
    <location>
        <begin position="511"/>
        <end position="545"/>
    </location>
</feature>
<dbReference type="PANTHER" id="PTHR45613:SF62">
    <property type="entry name" value="PENTACOTRIPEPTIDE-REPEAT REGION OF PRORP DOMAIN-CONTAINING PROTEIN"/>
    <property type="match status" value="1"/>
</dbReference>
<feature type="transmembrane region" description="Helical" evidence="8">
    <location>
        <begin position="725"/>
        <end position="746"/>
    </location>
</feature>
<comment type="subcellular location">
    <subcellularLocation>
        <location evidence="1">Membrane</location>
        <topology evidence="1">Multi-pass membrane protein</topology>
    </subcellularLocation>
</comment>
<keyword evidence="4" id="KW-0677">Repeat</keyword>
<dbReference type="Pfam" id="PF13812">
    <property type="entry name" value="PPR_3"/>
    <property type="match status" value="1"/>
</dbReference>
<evidence type="ECO:0000256" key="3">
    <source>
        <dbReference type="ARBA" id="ARBA00022692"/>
    </source>
</evidence>
<dbReference type="SUPFAM" id="SSF81901">
    <property type="entry name" value="HCP-like"/>
    <property type="match status" value="1"/>
</dbReference>
<evidence type="ECO:0000313" key="9">
    <source>
        <dbReference type="EMBL" id="KAF4366881.1"/>
    </source>
</evidence>
<dbReference type="Proteomes" id="UP000525078">
    <property type="component" value="Unassembled WGS sequence"/>
</dbReference>
<evidence type="ECO:0000256" key="4">
    <source>
        <dbReference type="ARBA" id="ARBA00022737"/>
    </source>
</evidence>
<feature type="transmembrane region" description="Helical" evidence="8">
    <location>
        <begin position="844"/>
        <end position="867"/>
    </location>
</feature>
<keyword evidence="6 8" id="KW-0472">Membrane</keyword>
<feature type="repeat" description="PPR" evidence="7">
    <location>
        <begin position="371"/>
        <end position="405"/>
    </location>
</feature>
<dbReference type="InterPro" id="IPR011990">
    <property type="entry name" value="TPR-like_helical_dom_sf"/>
</dbReference>
<dbReference type="NCBIfam" id="TIGR00756">
    <property type="entry name" value="PPR"/>
    <property type="match status" value="12"/>
</dbReference>
<proteinExistence type="inferred from homology"/>
<gene>
    <name evidence="9" type="ORF">F8388_013946</name>
</gene>
<evidence type="ECO:0000256" key="5">
    <source>
        <dbReference type="ARBA" id="ARBA00022989"/>
    </source>
</evidence>
<feature type="repeat" description="PPR" evidence="7">
    <location>
        <begin position="336"/>
        <end position="370"/>
    </location>
</feature>
<feature type="repeat" description="PPR" evidence="7">
    <location>
        <begin position="161"/>
        <end position="195"/>
    </location>
</feature>
<evidence type="ECO:0000256" key="1">
    <source>
        <dbReference type="ARBA" id="ARBA00004141"/>
    </source>
</evidence>
<feature type="transmembrane region" description="Helical" evidence="8">
    <location>
        <begin position="668"/>
        <end position="689"/>
    </location>
</feature>
<dbReference type="Pfam" id="PF04819">
    <property type="entry name" value="DUF716"/>
    <property type="match status" value="1"/>
</dbReference>
<feature type="transmembrane region" description="Helical" evidence="8">
    <location>
        <begin position="758"/>
        <end position="776"/>
    </location>
</feature>
<organism evidence="9 10">
    <name type="scientific">Cannabis sativa</name>
    <name type="common">Hemp</name>
    <name type="synonym">Marijuana</name>
    <dbReference type="NCBI Taxonomy" id="3483"/>
    <lineage>
        <taxon>Eukaryota</taxon>
        <taxon>Viridiplantae</taxon>
        <taxon>Streptophyta</taxon>
        <taxon>Embryophyta</taxon>
        <taxon>Tracheophyta</taxon>
        <taxon>Spermatophyta</taxon>
        <taxon>Magnoliopsida</taxon>
        <taxon>eudicotyledons</taxon>
        <taxon>Gunneridae</taxon>
        <taxon>Pentapetalae</taxon>
        <taxon>rosids</taxon>
        <taxon>fabids</taxon>
        <taxon>Rosales</taxon>
        <taxon>Cannabaceae</taxon>
        <taxon>Cannabis</taxon>
    </lineage>
</organism>
<keyword evidence="5 8" id="KW-1133">Transmembrane helix</keyword>
<feature type="repeat" description="PPR" evidence="7">
    <location>
        <begin position="406"/>
        <end position="440"/>
    </location>
</feature>
<feature type="repeat" description="PPR" evidence="7">
    <location>
        <begin position="441"/>
        <end position="475"/>
    </location>
</feature>
<feature type="repeat" description="PPR" evidence="7">
    <location>
        <begin position="581"/>
        <end position="615"/>
    </location>
</feature>
<dbReference type="PROSITE" id="PS51375">
    <property type="entry name" value="PPR"/>
    <property type="match status" value="12"/>
</dbReference>
<dbReference type="EMBL" id="JAATIP010000146">
    <property type="protein sequence ID" value="KAF4366881.1"/>
    <property type="molecule type" value="Genomic_DNA"/>
</dbReference>